<proteinExistence type="predicted"/>
<feature type="region of interest" description="Disordered" evidence="1">
    <location>
        <begin position="69"/>
        <end position="95"/>
    </location>
</feature>
<name>A0A0D2GY63_9EURO</name>
<keyword evidence="3" id="KW-1185">Reference proteome</keyword>
<dbReference type="OrthoDB" id="10474088at2759"/>
<accession>A0A0D2GY63</accession>
<evidence type="ECO:0000313" key="3">
    <source>
        <dbReference type="Proteomes" id="UP000053411"/>
    </source>
</evidence>
<gene>
    <name evidence="2" type="ORF">Z520_09871</name>
</gene>
<evidence type="ECO:0000256" key="1">
    <source>
        <dbReference type="SAM" id="MobiDB-lite"/>
    </source>
</evidence>
<dbReference type="GeneID" id="27715617"/>
<organism evidence="2 3">
    <name type="scientific">Fonsecaea multimorphosa CBS 102226</name>
    <dbReference type="NCBI Taxonomy" id="1442371"/>
    <lineage>
        <taxon>Eukaryota</taxon>
        <taxon>Fungi</taxon>
        <taxon>Dikarya</taxon>
        <taxon>Ascomycota</taxon>
        <taxon>Pezizomycotina</taxon>
        <taxon>Eurotiomycetes</taxon>
        <taxon>Chaetothyriomycetidae</taxon>
        <taxon>Chaetothyriales</taxon>
        <taxon>Herpotrichiellaceae</taxon>
        <taxon>Fonsecaea</taxon>
    </lineage>
</organism>
<feature type="region of interest" description="Disordered" evidence="1">
    <location>
        <begin position="1"/>
        <end position="55"/>
    </location>
</feature>
<dbReference type="Proteomes" id="UP000053411">
    <property type="component" value="Unassembled WGS sequence"/>
</dbReference>
<protein>
    <submittedName>
        <fullName evidence="2">Uncharacterized protein</fullName>
    </submittedName>
</protein>
<dbReference type="AlphaFoldDB" id="A0A0D2GY63"/>
<sequence>MAEAQRVTSIREIQGGTPQDNQTLGQDELQPRASVIPTPYLSDDRYMPESLPPGLQRLEQVRQRILQSTRSYLGTDPRLRVKAQEPRGDVSEAQM</sequence>
<dbReference type="EMBL" id="KN848087">
    <property type="protein sequence ID" value="KIX94485.1"/>
    <property type="molecule type" value="Genomic_DNA"/>
</dbReference>
<evidence type="ECO:0000313" key="2">
    <source>
        <dbReference type="EMBL" id="KIX94485.1"/>
    </source>
</evidence>
<feature type="compositionally biased region" description="Basic and acidic residues" evidence="1">
    <location>
        <begin position="77"/>
        <end position="95"/>
    </location>
</feature>
<reference evidence="2 3" key="1">
    <citation type="submission" date="2015-01" db="EMBL/GenBank/DDBJ databases">
        <title>The Genome Sequence of Fonsecaea multimorphosa CBS 102226.</title>
        <authorList>
            <consortium name="The Broad Institute Genomics Platform"/>
            <person name="Cuomo C."/>
            <person name="de Hoog S."/>
            <person name="Gorbushina A."/>
            <person name="Stielow B."/>
            <person name="Teixiera M."/>
            <person name="Abouelleil A."/>
            <person name="Chapman S.B."/>
            <person name="Priest M."/>
            <person name="Young S.K."/>
            <person name="Wortman J."/>
            <person name="Nusbaum C."/>
            <person name="Birren B."/>
        </authorList>
    </citation>
    <scope>NUCLEOTIDE SEQUENCE [LARGE SCALE GENOMIC DNA]</scope>
    <source>
        <strain evidence="2 3">CBS 102226</strain>
    </source>
</reference>
<dbReference type="RefSeq" id="XP_016628608.1">
    <property type="nucleotide sequence ID" value="XM_016780365.1"/>
</dbReference>
<dbReference type="VEuPathDB" id="FungiDB:Z520_09871"/>
<feature type="compositionally biased region" description="Polar residues" evidence="1">
    <location>
        <begin position="16"/>
        <end position="25"/>
    </location>
</feature>